<dbReference type="Proteomes" id="UP001604277">
    <property type="component" value="Unassembled WGS sequence"/>
</dbReference>
<name>A0ABD1UXB0_9LAMI</name>
<dbReference type="AlphaFoldDB" id="A0ABD1UXB0"/>
<evidence type="ECO:0000256" key="1">
    <source>
        <dbReference type="SAM" id="MobiDB-lite"/>
    </source>
</evidence>
<dbReference type="EMBL" id="JBFOLJ010000006">
    <property type="protein sequence ID" value="KAL2529692.1"/>
    <property type="molecule type" value="Genomic_DNA"/>
</dbReference>
<evidence type="ECO:0000313" key="2">
    <source>
        <dbReference type="EMBL" id="KAL2529692.1"/>
    </source>
</evidence>
<keyword evidence="3" id="KW-1185">Reference proteome</keyword>
<organism evidence="2 3">
    <name type="scientific">Forsythia ovata</name>
    <dbReference type="NCBI Taxonomy" id="205694"/>
    <lineage>
        <taxon>Eukaryota</taxon>
        <taxon>Viridiplantae</taxon>
        <taxon>Streptophyta</taxon>
        <taxon>Embryophyta</taxon>
        <taxon>Tracheophyta</taxon>
        <taxon>Spermatophyta</taxon>
        <taxon>Magnoliopsida</taxon>
        <taxon>eudicotyledons</taxon>
        <taxon>Gunneridae</taxon>
        <taxon>Pentapetalae</taxon>
        <taxon>asterids</taxon>
        <taxon>lamiids</taxon>
        <taxon>Lamiales</taxon>
        <taxon>Oleaceae</taxon>
        <taxon>Forsythieae</taxon>
        <taxon>Forsythia</taxon>
    </lineage>
</organism>
<accession>A0ABD1UXB0</accession>
<reference evidence="3" key="1">
    <citation type="submission" date="2024-07" db="EMBL/GenBank/DDBJ databases">
        <title>Two chromosome-level genome assemblies of Korean endemic species Abeliophyllum distichum and Forsythia ovata (Oleaceae).</title>
        <authorList>
            <person name="Jang H."/>
        </authorList>
    </citation>
    <scope>NUCLEOTIDE SEQUENCE [LARGE SCALE GENOMIC DNA]</scope>
</reference>
<feature type="region of interest" description="Disordered" evidence="1">
    <location>
        <begin position="14"/>
        <end position="63"/>
    </location>
</feature>
<feature type="compositionally biased region" description="Basic residues" evidence="1">
    <location>
        <begin position="39"/>
        <end position="48"/>
    </location>
</feature>
<feature type="compositionally biased region" description="Pro residues" evidence="1">
    <location>
        <begin position="21"/>
        <end position="34"/>
    </location>
</feature>
<evidence type="ECO:0000313" key="3">
    <source>
        <dbReference type="Proteomes" id="UP001604277"/>
    </source>
</evidence>
<sequence>MAFYPKATSLIYTEYSEDPPTLQPPSFPPPPPPSSTKKQLFKQKKKHQNNNQAPLLSSWGKSKTCSPANKFKIQTFMILQRITLQAAKRGDGPNSSSSHPVKVLATNITFLAIGH</sequence>
<gene>
    <name evidence="2" type="ORF">Fot_22293</name>
</gene>
<comment type="caution">
    <text evidence="2">The sequence shown here is derived from an EMBL/GenBank/DDBJ whole genome shotgun (WGS) entry which is preliminary data.</text>
</comment>
<proteinExistence type="predicted"/>
<protein>
    <submittedName>
        <fullName evidence="2">Uncharacterized protein</fullName>
    </submittedName>
</protein>
<feature type="compositionally biased region" description="Polar residues" evidence="1">
    <location>
        <begin position="53"/>
        <end position="63"/>
    </location>
</feature>